<dbReference type="Proteomes" id="UP001501433">
    <property type="component" value="Unassembled WGS sequence"/>
</dbReference>
<organism evidence="1 2">
    <name type="scientific">Litoribaculum gwangyangense</name>
    <dbReference type="NCBI Taxonomy" id="1130722"/>
    <lineage>
        <taxon>Bacteria</taxon>
        <taxon>Pseudomonadati</taxon>
        <taxon>Bacteroidota</taxon>
        <taxon>Flavobacteriia</taxon>
        <taxon>Flavobacteriales</taxon>
        <taxon>Flavobacteriaceae</taxon>
        <taxon>Litoribaculum</taxon>
    </lineage>
</organism>
<evidence type="ECO:0000313" key="1">
    <source>
        <dbReference type="EMBL" id="GAA4812601.1"/>
    </source>
</evidence>
<keyword evidence="2" id="KW-1185">Reference proteome</keyword>
<evidence type="ECO:0000313" key="2">
    <source>
        <dbReference type="Proteomes" id="UP001501433"/>
    </source>
</evidence>
<dbReference type="InterPro" id="IPR008969">
    <property type="entry name" value="CarboxyPept-like_regulatory"/>
</dbReference>
<evidence type="ECO:0008006" key="3">
    <source>
        <dbReference type="Google" id="ProtNLM"/>
    </source>
</evidence>
<gene>
    <name evidence="1" type="ORF">GCM10023330_20000</name>
</gene>
<reference evidence="2" key="1">
    <citation type="journal article" date="2019" name="Int. J. Syst. Evol. Microbiol.">
        <title>The Global Catalogue of Microorganisms (GCM) 10K type strain sequencing project: providing services to taxonomists for standard genome sequencing and annotation.</title>
        <authorList>
            <consortium name="The Broad Institute Genomics Platform"/>
            <consortium name="The Broad Institute Genome Sequencing Center for Infectious Disease"/>
            <person name="Wu L."/>
            <person name="Ma J."/>
        </authorList>
    </citation>
    <scope>NUCLEOTIDE SEQUENCE [LARGE SCALE GENOMIC DNA]</scope>
    <source>
        <strain evidence="2">JCM 18325</strain>
    </source>
</reference>
<comment type="caution">
    <text evidence="1">The sequence shown here is derived from an EMBL/GenBank/DDBJ whole genome shotgun (WGS) entry which is preliminary data.</text>
</comment>
<name>A0ABP9CNK3_9FLAO</name>
<protein>
    <recommendedName>
        <fullName evidence="3">Carboxypeptidase-like regulatory domain-containing protein</fullName>
    </recommendedName>
</protein>
<proteinExistence type="predicted"/>
<dbReference type="SUPFAM" id="SSF49464">
    <property type="entry name" value="Carboxypeptidase regulatory domain-like"/>
    <property type="match status" value="1"/>
</dbReference>
<sequence>MSSTNDVEAITIFNKSSNKGTITDEKGLFVLKVALNDIIEISALQFQTVTITIDDEVIKSKQLKIQLIEQVNYLDAVTLSSGLSGNLQTDIQNTKVMKLKPIDLGNMNAFEMSEDKVFSKGVIQDHLISIIHPDERNYLPDFVKIFKLLKKSKPRTSLNNDGNIERLKPTKLLDIYSHKEISGTFNIPQENVESFLVFIENNGIKPELLKPENELQLIEFLIRQKEEFLNLEDAKN</sequence>
<accession>A0ABP9CNK3</accession>
<dbReference type="EMBL" id="BAABJW010000003">
    <property type="protein sequence ID" value="GAA4812601.1"/>
    <property type="molecule type" value="Genomic_DNA"/>
</dbReference>
<dbReference type="RefSeq" id="WP_345276834.1">
    <property type="nucleotide sequence ID" value="NZ_BAABJW010000003.1"/>
</dbReference>